<evidence type="ECO:0000259" key="3">
    <source>
        <dbReference type="PROSITE" id="PS50048"/>
    </source>
</evidence>
<feature type="region of interest" description="Disordered" evidence="2">
    <location>
        <begin position="489"/>
        <end position="1072"/>
    </location>
</feature>
<dbReference type="InterPro" id="IPR053181">
    <property type="entry name" value="EcdB-like_regulator"/>
</dbReference>
<dbReference type="CDD" id="cd00067">
    <property type="entry name" value="GAL4"/>
    <property type="match status" value="1"/>
</dbReference>
<dbReference type="SUPFAM" id="SSF57701">
    <property type="entry name" value="Zn2/Cys6 DNA-binding domain"/>
    <property type="match status" value="1"/>
</dbReference>
<evidence type="ECO:0000313" key="5">
    <source>
        <dbReference type="Proteomes" id="UP001433268"/>
    </source>
</evidence>
<dbReference type="InterPro" id="IPR036864">
    <property type="entry name" value="Zn2-C6_fun-type_DNA-bd_sf"/>
</dbReference>
<name>A0ABR1WBJ2_9PEZI</name>
<keyword evidence="5" id="KW-1185">Reference proteome</keyword>
<feature type="compositionally biased region" description="Polar residues" evidence="2">
    <location>
        <begin position="713"/>
        <end position="739"/>
    </location>
</feature>
<accession>A0ABR1WBJ2</accession>
<feature type="compositionally biased region" description="Basic and acidic residues" evidence="2">
    <location>
        <begin position="360"/>
        <end position="370"/>
    </location>
</feature>
<keyword evidence="1" id="KW-0539">Nucleus</keyword>
<feature type="compositionally biased region" description="Polar residues" evidence="2">
    <location>
        <begin position="831"/>
        <end position="882"/>
    </location>
</feature>
<protein>
    <submittedName>
        <fullName evidence="4">DNA methylation modulator-2</fullName>
    </submittedName>
</protein>
<dbReference type="GeneID" id="92045585"/>
<feature type="compositionally biased region" description="Pro residues" evidence="2">
    <location>
        <begin position="658"/>
        <end position="676"/>
    </location>
</feature>
<evidence type="ECO:0000256" key="2">
    <source>
        <dbReference type="SAM" id="MobiDB-lite"/>
    </source>
</evidence>
<feature type="compositionally biased region" description="Polar residues" evidence="2">
    <location>
        <begin position="754"/>
        <end position="807"/>
    </location>
</feature>
<gene>
    <name evidence="4" type="ORF">PG997_008210</name>
</gene>
<comment type="caution">
    <text evidence="4">The sequence shown here is derived from an EMBL/GenBank/DDBJ whole genome shotgun (WGS) entry which is preliminary data.</text>
</comment>
<feature type="compositionally biased region" description="Low complexity" evidence="2">
    <location>
        <begin position="966"/>
        <end position="1002"/>
    </location>
</feature>
<feature type="compositionally biased region" description="Low complexity" evidence="2">
    <location>
        <begin position="384"/>
        <end position="402"/>
    </location>
</feature>
<feature type="compositionally biased region" description="Polar residues" evidence="2">
    <location>
        <begin position="371"/>
        <end position="381"/>
    </location>
</feature>
<dbReference type="Gene3D" id="4.10.240.10">
    <property type="entry name" value="Zn(2)-C6 fungal-type DNA-binding domain"/>
    <property type="match status" value="1"/>
</dbReference>
<sequence>MDALLSSIGQSVRAENNSNSNVCNRIEDVCHSLGKYVARRTDTRAEHISTSFEIRHNAVFDIVVEPEVAEGDDPVHHLQAPVTRSVNASETIMNQPSDDPVLQRMVAKHIIGAIGEVDGSSWNVRKVVRGAQGWDFTYQCKNSLQAWNRQNAKSTGRLPIAAWSGPGGQDPVNMGRPAFDCRGSVSILFSRTSRAIIIKYDHTPLHKTVAELADLLAPVVPPPPVPNGNHVGNKSTKAKRPPPAEGEEGAPKKKAKRKSKAADNTGAGEATTEETNTPAQNTSNPGQGSANDGAVSAMPFLKIPAAEAARRRELAVEMLSGKGIDPSTLSEEQMNIFSNQAPHLQKLSLEMLAKYGAERLRIVHPDEKDQPATSTNTTPAQGTPDVAAASAPGPAPATSGDTETPTKKSKGRKRKSDAAVESADGAAASRAVESGTAENGGMETTTMTLKPPSQRRTRGACDTCKNRKVKCTKEHPVCSVCQEAGETCVYLPPRPRRKSEKPAKSADNVDPDTDVQAEEEEDAGEPGQIEQAEQVEPPHIVHPVQITPVPVPRPMQAVQQAAPVAPAPVMDPDNDEFIPDPNILSGPIEQPQSAAPPSINTNYYSSNSGVTYSDADSSEAARHAHQAMANLTFPSSQFQRDTSQASPSLSFPSATQPSQPPPAYSQPPPVAQPPPARQNSRNMNRRSLPTGPVTQHQRTDSGNAAANMGRSPGWNNASNSPAAVAQDTTRSPHFSQAQAAKQRPKSRKSGYEAQAQSQSHAHPSPDTMQAAVTLSQTATQQQTPHVSAVTRSPFQTTRKPTARTQSRQGHRSQTNTPVTQTPVPPPQIPTSFNTPSSAYGHANNSTTSSGYDTYGRYNTSNAQYPNTTTAGDATAQSSYDANSYQPQATSTASSSYATPSYDYSRSSGTADANTTANDASNYGAANSSNSNQWASTQARGSRSDATHSYNMPNAQPTSTSPYGTRSAARQASQAAYSQSQQPGYSSYQSQNAAQSQQGQSNQTWYGFPAASASSSNHAGYNSNTANTTYGSTSASANAGAYSSHRPNVPGYGPSYGEEPSIFDLLSRGHSGN</sequence>
<evidence type="ECO:0000256" key="1">
    <source>
        <dbReference type="ARBA" id="ARBA00023242"/>
    </source>
</evidence>
<dbReference type="SMART" id="SM00066">
    <property type="entry name" value="GAL4"/>
    <property type="match status" value="1"/>
</dbReference>
<feature type="compositionally biased region" description="Polar residues" evidence="2">
    <location>
        <begin position="632"/>
        <end position="649"/>
    </location>
</feature>
<dbReference type="Proteomes" id="UP001433268">
    <property type="component" value="Unassembled WGS sequence"/>
</dbReference>
<dbReference type="Pfam" id="PF00172">
    <property type="entry name" value="Zn_clus"/>
    <property type="match status" value="1"/>
</dbReference>
<evidence type="ECO:0000313" key="4">
    <source>
        <dbReference type="EMBL" id="KAK8080392.1"/>
    </source>
</evidence>
<dbReference type="EMBL" id="JAQQWN010000006">
    <property type="protein sequence ID" value="KAK8080392.1"/>
    <property type="molecule type" value="Genomic_DNA"/>
</dbReference>
<dbReference type="PANTHER" id="PTHR47785">
    <property type="entry name" value="ZN(II)2CYS6 TRANSCRIPTION FACTOR (EUROFUNG)-RELATED-RELATED"/>
    <property type="match status" value="1"/>
</dbReference>
<feature type="compositionally biased region" description="Polar residues" evidence="2">
    <location>
        <begin position="1011"/>
        <end position="1036"/>
    </location>
</feature>
<feature type="compositionally biased region" description="Polar residues" evidence="2">
    <location>
        <begin position="946"/>
        <end position="963"/>
    </location>
</feature>
<feature type="domain" description="Zn(2)-C6 fungal-type" evidence="3">
    <location>
        <begin position="460"/>
        <end position="490"/>
    </location>
</feature>
<feature type="compositionally biased region" description="Low complexity" evidence="2">
    <location>
        <begin position="883"/>
        <end position="938"/>
    </location>
</feature>
<feature type="region of interest" description="Disordered" evidence="2">
    <location>
        <begin position="360"/>
        <end position="460"/>
    </location>
</feature>
<feature type="compositionally biased region" description="Low complexity" evidence="2">
    <location>
        <begin position="419"/>
        <end position="434"/>
    </location>
</feature>
<feature type="region of interest" description="Disordered" evidence="2">
    <location>
        <begin position="221"/>
        <end position="294"/>
    </location>
</feature>
<dbReference type="InterPro" id="IPR001138">
    <property type="entry name" value="Zn2Cys6_DnaBD"/>
</dbReference>
<organism evidence="4 5">
    <name type="scientific">Apiospora hydei</name>
    <dbReference type="NCBI Taxonomy" id="1337664"/>
    <lineage>
        <taxon>Eukaryota</taxon>
        <taxon>Fungi</taxon>
        <taxon>Dikarya</taxon>
        <taxon>Ascomycota</taxon>
        <taxon>Pezizomycotina</taxon>
        <taxon>Sordariomycetes</taxon>
        <taxon>Xylariomycetidae</taxon>
        <taxon>Amphisphaeriales</taxon>
        <taxon>Apiosporaceae</taxon>
        <taxon>Apiospora</taxon>
    </lineage>
</organism>
<feature type="compositionally biased region" description="Polar residues" evidence="2">
    <location>
        <begin position="677"/>
        <end position="704"/>
    </location>
</feature>
<feature type="compositionally biased region" description="Low complexity" evidence="2">
    <location>
        <begin position="554"/>
        <end position="571"/>
    </location>
</feature>
<feature type="compositionally biased region" description="Low complexity" evidence="2">
    <location>
        <begin position="262"/>
        <end position="282"/>
    </location>
</feature>
<dbReference type="PROSITE" id="PS00463">
    <property type="entry name" value="ZN2_CY6_FUNGAL_1"/>
    <property type="match status" value="1"/>
</dbReference>
<reference evidence="4 5" key="1">
    <citation type="submission" date="2023-01" db="EMBL/GenBank/DDBJ databases">
        <title>Analysis of 21 Apiospora genomes using comparative genomics revels a genus with tremendous synthesis potential of carbohydrate active enzymes and secondary metabolites.</title>
        <authorList>
            <person name="Sorensen T."/>
        </authorList>
    </citation>
    <scope>NUCLEOTIDE SEQUENCE [LARGE SCALE GENOMIC DNA]</scope>
    <source>
        <strain evidence="4 5">CBS 114990</strain>
    </source>
</reference>
<proteinExistence type="predicted"/>
<dbReference type="RefSeq" id="XP_066667867.1">
    <property type="nucleotide sequence ID" value="XM_066812525.1"/>
</dbReference>
<feature type="compositionally biased region" description="Acidic residues" evidence="2">
    <location>
        <begin position="509"/>
        <end position="524"/>
    </location>
</feature>
<dbReference type="PROSITE" id="PS50048">
    <property type="entry name" value="ZN2_CY6_FUNGAL_2"/>
    <property type="match status" value="1"/>
</dbReference>
<feature type="compositionally biased region" description="Polar residues" evidence="2">
    <location>
        <begin position="590"/>
        <end position="615"/>
    </location>
</feature>